<gene>
    <name evidence="1" type="ORF">GCM10009682_16060</name>
</gene>
<evidence type="ECO:0000313" key="1">
    <source>
        <dbReference type="EMBL" id="GAA1795121.1"/>
    </source>
</evidence>
<dbReference type="Proteomes" id="UP001500218">
    <property type="component" value="Unassembled WGS sequence"/>
</dbReference>
<sequence>MSSNEDSRTAAMAVKTFAVPPDDPAWQQSHTREAVLDTALEWQKRGVLASFVEVKATSMFGVGKNLAHELVGCVAAAGEQLGLAWTSEQDSERWRGSSASGRDMTMRALADIRAHFSLGAAHGMANATLRTLLLSKIPGDAVVAADKSKQIKRNPAFSSDRAAWPTFNARLVTALEAGVSASGQQSVADLVKCLRDLRDDSRFQALEDRRGMDYHRWRPQSLPAGRGVPQSTLWTVAVDTASIGIGGDYPADPLADAEIVSGVATDGMDAVAEAMQRWLDEWPAALKGLGADLFG</sequence>
<accession>A0ABP4XWZ8</accession>
<evidence type="ECO:0000313" key="2">
    <source>
        <dbReference type="Proteomes" id="UP001500218"/>
    </source>
</evidence>
<keyword evidence="2" id="KW-1185">Reference proteome</keyword>
<dbReference type="RefSeq" id="WP_344127922.1">
    <property type="nucleotide sequence ID" value="NZ_BAAALT010000039.1"/>
</dbReference>
<name>A0ABP4XWZ8_9ACTN</name>
<dbReference type="EMBL" id="BAAALT010000039">
    <property type="protein sequence ID" value="GAA1795121.1"/>
    <property type="molecule type" value="Genomic_DNA"/>
</dbReference>
<proteinExistence type="predicted"/>
<reference evidence="2" key="1">
    <citation type="journal article" date="2019" name="Int. J. Syst. Evol. Microbiol.">
        <title>The Global Catalogue of Microorganisms (GCM) 10K type strain sequencing project: providing services to taxonomists for standard genome sequencing and annotation.</title>
        <authorList>
            <consortium name="The Broad Institute Genomics Platform"/>
            <consortium name="The Broad Institute Genome Sequencing Center for Infectious Disease"/>
            <person name="Wu L."/>
            <person name="Ma J."/>
        </authorList>
    </citation>
    <scope>NUCLEOTIDE SEQUENCE [LARGE SCALE GENOMIC DNA]</scope>
    <source>
        <strain evidence="2">JCM 13250</strain>
    </source>
</reference>
<comment type="caution">
    <text evidence="1">The sequence shown here is derived from an EMBL/GenBank/DDBJ whole genome shotgun (WGS) entry which is preliminary data.</text>
</comment>
<protein>
    <submittedName>
        <fullName evidence="1">Uncharacterized protein</fullName>
    </submittedName>
</protein>
<organism evidence="1 2">
    <name type="scientific">Luedemannella flava</name>
    <dbReference type="NCBI Taxonomy" id="349316"/>
    <lineage>
        <taxon>Bacteria</taxon>
        <taxon>Bacillati</taxon>
        <taxon>Actinomycetota</taxon>
        <taxon>Actinomycetes</taxon>
        <taxon>Micromonosporales</taxon>
        <taxon>Micromonosporaceae</taxon>
        <taxon>Luedemannella</taxon>
    </lineage>
</organism>